<sequence length="87" mass="9470">MEREGKRLERRLRLERVMILELGLDSVDSGGSASVSLTKSPLSKEENFAMSSEDSSNPEGSGLELCLRLSLGGGGGKDRKLGFKERK</sequence>
<accession>A0A498J209</accession>
<evidence type="ECO:0000256" key="1">
    <source>
        <dbReference type="SAM" id="MobiDB-lite"/>
    </source>
</evidence>
<evidence type="ECO:0000313" key="3">
    <source>
        <dbReference type="Proteomes" id="UP000290289"/>
    </source>
</evidence>
<feature type="compositionally biased region" description="Low complexity" evidence="1">
    <location>
        <begin position="28"/>
        <end position="37"/>
    </location>
</feature>
<reference evidence="2 3" key="1">
    <citation type="submission" date="2018-10" db="EMBL/GenBank/DDBJ databases">
        <title>A high-quality apple genome assembly.</title>
        <authorList>
            <person name="Hu J."/>
        </authorList>
    </citation>
    <scope>NUCLEOTIDE SEQUENCE [LARGE SCALE GENOMIC DNA]</scope>
    <source>
        <strain evidence="3">cv. HFTH1</strain>
        <tissue evidence="2">Young leaf</tissue>
    </source>
</reference>
<proteinExistence type="predicted"/>
<comment type="caution">
    <text evidence="2">The sequence shown here is derived from an EMBL/GenBank/DDBJ whole genome shotgun (WGS) entry which is preliminary data.</text>
</comment>
<organism evidence="2 3">
    <name type="scientific">Malus domestica</name>
    <name type="common">Apple</name>
    <name type="synonym">Pyrus malus</name>
    <dbReference type="NCBI Taxonomy" id="3750"/>
    <lineage>
        <taxon>Eukaryota</taxon>
        <taxon>Viridiplantae</taxon>
        <taxon>Streptophyta</taxon>
        <taxon>Embryophyta</taxon>
        <taxon>Tracheophyta</taxon>
        <taxon>Spermatophyta</taxon>
        <taxon>Magnoliopsida</taxon>
        <taxon>eudicotyledons</taxon>
        <taxon>Gunneridae</taxon>
        <taxon>Pentapetalae</taxon>
        <taxon>rosids</taxon>
        <taxon>fabids</taxon>
        <taxon>Rosales</taxon>
        <taxon>Rosaceae</taxon>
        <taxon>Amygdaloideae</taxon>
        <taxon>Maleae</taxon>
        <taxon>Malus</taxon>
    </lineage>
</organism>
<dbReference type="EMBL" id="RDQH01000336">
    <property type="protein sequence ID" value="RXH87471.1"/>
    <property type="molecule type" value="Genomic_DNA"/>
</dbReference>
<name>A0A498J209_MALDO</name>
<gene>
    <name evidence="2" type="ORF">DVH24_034371</name>
</gene>
<protein>
    <submittedName>
        <fullName evidence="2">Uncharacterized protein</fullName>
    </submittedName>
</protein>
<evidence type="ECO:0000313" key="2">
    <source>
        <dbReference type="EMBL" id="RXH87471.1"/>
    </source>
</evidence>
<dbReference type="AlphaFoldDB" id="A0A498J209"/>
<keyword evidence="3" id="KW-1185">Reference proteome</keyword>
<dbReference type="Proteomes" id="UP000290289">
    <property type="component" value="Chromosome 10"/>
</dbReference>
<feature type="region of interest" description="Disordered" evidence="1">
    <location>
        <begin position="28"/>
        <end position="63"/>
    </location>
</feature>
<feature type="compositionally biased region" description="Polar residues" evidence="1">
    <location>
        <begin position="49"/>
        <end position="58"/>
    </location>
</feature>